<proteinExistence type="predicted"/>
<gene>
    <name evidence="3" type="ORF">K458DRAFT_365124</name>
</gene>
<feature type="region of interest" description="Disordered" evidence="1">
    <location>
        <begin position="140"/>
        <end position="164"/>
    </location>
</feature>
<evidence type="ECO:0000313" key="4">
    <source>
        <dbReference type="Proteomes" id="UP000799291"/>
    </source>
</evidence>
<dbReference type="PANTHER" id="PTHR11895">
    <property type="entry name" value="TRANSAMIDASE"/>
    <property type="match status" value="1"/>
</dbReference>
<organism evidence="3 4">
    <name type="scientific">Lentithecium fluviatile CBS 122367</name>
    <dbReference type="NCBI Taxonomy" id="1168545"/>
    <lineage>
        <taxon>Eukaryota</taxon>
        <taxon>Fungi</taxon>
        <taxon>Dikarya</taxon>
        <taxon>Ascomycota</taxon>
        <taxon>Pezizomycotina</taxon>
        <taxon>Dothideomycetes</taxon>
        <taxon>Pleosporomycetidae</taxon>
        <taxon>Pleosporales</taxon>
        <taxon>Massarineae</taxon>
        <taxon>Lentitheciaceae</taxon>
        <taxon>Lentithecium</taxon>
    </lineage>
</organism>
<feature type="domain" description="Amidase" evidence="2">
    <location>
        <begin position="37"/>
        <end position="432"/>
    </location>
</feature>
<dbReference type="Proteomes" id="UP000799291">
    <property type="component" value="Unassembled WGS sequence"/>
</dbReference>
<protein>
    <submittedName>
        <fullName evidence="3">Amidase signature enzyme</fullName>
    </submittedName>
</protein>
<accession>A0A6G1J689</accession>
<evidence type="ECO:0000313" key="3">
    <source>
        <dbReference type="EMBL" id="KAF2685928.1"/>
    </source>
</evidence>
<dbReference type="InterPro" id="IPR036928">
    <property type="entry name" value="AS_sf"/>
</dbReference>
<sequence length="452" mass="48971">MAANGLASSNAHSDLHYSTASEIVPLLKSGVITVEQYVRSLLARIHERDDHVQAWAYLDPDYAICEAKALDQVPEDRRGILHGIPIAVKDVINTKDLPTQHHSPSYQGSRPGIDATPIGVLRAAGALIIGKTTTTQFAAINIGTKTRNPHDPKRTPGGSSSGSAAAVADYQVPLAVGTQTAGSVIRPASYCGIYGMKPTWNAISTEGLKIFSISVDTFGFFARSLEDLELLADVFALADDGDPPTEEPLTVDKCKVGILKTMVWSRAGPGTVAAMQLAVEILKKYGAAVTELNLPGEFDSLPDYHEQVVAGDARASFLGEYRMHRRGLDQELADYVENKSNMSWKEHLHAKDRVAALRSMFESFAEQYTVIVTPSVIDEAPLGLEYTGSPAFNAIWTSLHLPVVNIPAFKGEHGMPIGISLVLPRYRDKRLLRVAKVIGECLTRDGGWKAES</sequence>
<name>A0A6G1J689_9PLEO</name>
<evidence type="ECO:0000259" key="2">
    <source>
        <dbReference type="Pfam" id="PF01425"/>
    </source>
</evidence>
<dbReference type="InterPro" id="IPR023631">
    <property type="entry name" value="Amidase_dom"/>
</dbReference>
<dbReference type="PANTHER" id="PTHR11895:SF7">
    <property type="entry name" value="GLUTAMYL-TRNA(GLN) AMIDOTRANSFERASE SUBUNIT A, MITOCHONDRIAL"/>
    <property type="match status" value="1"/>
</dbReference>
<dbReference type="SUPFAM" id="SSF75304">
    <property type="entry name" value="Amidase signature (AS) enzymes"/>
    <property type="match status" value="1"/>
</dbReference>
<dbReference type="Pfam" id="PF01425">
    <property type="entry name" value="Amidase"/>
    <property type="match status" value="1"/>
</dbReference>
<dbReference type="InterPro" id="IPR000120">
    <property type="entry name" value="Amidase"/>
</dbReference>
<dbReference type="GO" id="GO:0003824">
    <property type="term" value="F:catalytic activity"/>
    <property type="evidence" value="ECO:0007669"/>
    <property type="project" value="InterPro"/>
</dbReference>
<dbReference type="OrthoDB" id="6428749at2759"/>
<evidence type="ECO:0000256" key="1">
    <source>
        <dbReference type="SAM" id="MobiDB-lite"/>
    </source>
</evidence>
<dbReference type="Gene3D" id="3.90.1300.10">
    <property type="entry name" value="Amidase signature (AS) domain"/>
    <property type="match status" value="1"/>
</dbReference>
<dbReference type="AlphaFoldDB" id="A0A6G1J689"/>
<reference evidence="3" key="1">
    <citation type="journal article" date="2020" name="Stud. Mycol.">
        <title>101 Dothideomycetes genomes: a test case for predicting lifestyles and emergence of pathogens.</title>
        <authorList>
            <person name="Haridas S."/>
            <person name="Albert R."/>
            <person name="Binder M."/>
            <person name="Bloem J."/>
            <person name="Labutti K."/>
            <person name="Salamov A."/>
            <person name="Andreopoulos B."/>
            <person name="Baker S."/>
            <person name="Barry K."/>
            <person name="Bills G."/>
            <person name="Bluhm B."/>
            <person name="Cannon C."/>
            <person name="Castanera R."/>
            <person name="Culley D."/>
            <person name="Daum C."/>
            <person name="Ezra D."/>
            <person name="Gonzalez J."/>
            <person name="Henrissat B."/>
            <person name="Kuo A."/>
            <person name="Liang C."/>
            <person name="Lipzen A."/>
            <person name="Lutzoni F."/>
            <person name="Magnuson J."/>
            <person name="Mondo S."/>
            <person name="Nolan M."/>
            <person name="Ohm R."/>
            <person name="Pangilinan J."/>
            <person name="Park H.-J."/>
            <person name="Ramirez L."/>
            <person name="Alfaro M."/>
            <person name="Sun H."/>
            <person name="Tritt A."/>
            <person name="Yoshinaga Y."/>
            <person name="Zwiers L.-H."/>
            <person name="Turgeon B."/>
            <person name="Goodwin S."/>
            <person name="Spatafora J."/>
            <person name="Crous P."/>
            <person name="Grigoriev I."/>
        </authorList>
    </citation>
    <scope>NUCLEOTIDE SEQUENCE</scope>
    <source>
        <strain evidence="3">CBS 122367</strain>
    </source>
</reference>
<keyword evidence="4" id="KW-1185">Reference proteome</keyword>
<dbReference type="EMBL" id="MU005578">
    <property type="protein sequence ID" value="KAF2685928.1"/>
    <property type="molecule type" value="Genomic_DNA"/>
</dbReference>